<evidence type="ECO:0008006" key="4">
    <source>
        <dbReference type="Google" id="ProtNLM"/>
    </source>
</evidence>
<keyword evidence="1" id="KW-0732">Signal</keyword>
<gene>
    <name evidence="2" type="ORF">H9804_09425</name>
</gene>
<evidence type="ECO:0000313" key="3">
    <source>
        <dbReference type="Proteomes" id="UP000824176"/>
    </source>
</evidence>
<evidence type="ECO:0000313" key="2">
    <source>
        <dbReference type="EMBL" id="HIZ90157.1"/>
    </source>
</evidence>
<evidence type="ECO:0000256" key="1">
    <source>
        <dbReference type="SAM" id="SignalP"/>
    </source>
</evidence>
<proteinExistence type="predicted"/>
<feature type="signal peptide" evidence="1">
    <location>
        <begin position="1"/>
        <end position="24"/>
    </location>
</feature>
<organism evidence="2 3">
    <name type="scientific">Candidatus Mucispirillum faecigallinarum</name>
    <dbReference type="NCBI Taxonomy" id="2838699"/>
    <lineage>
        <taxon>Bacteria</taxon>
        <taxon>Pseudomonadati</taxon>
        <taxon>Deferribacterota</taxon>
        <taxon>Deferribacteres</taxon>
        <taxon>Deferribacterales</taxon>
        <taxon>Mucispirillaceae</taxon>
        <taxon>Mucispirillum</taxon>
    </lineage>
</organism>
<accession>A0A9D2KCV0</accession>
<dbReference type="EMBL" id="DXAQ01000141">
    <property type="protein sequence ID" value="HIZ90157.1"/>
    <property type="molecule type" value="Genomic_DNA"/>
</dbReference>
<dbReference type="AlphaFoldDB" id="A0A9D2KCV0"/>
<dbReference type="PROSITE" id="PS51257">
    <property type="entry name" value="PROKAR_LIPOPROTEIN"/>
    <property type="match status" value="1"/>
</dbReference>
<sequence length="329" mass="38236">MKKNIMFFLLIILSLLLISCRQNNSNTAENKAVESNIESVSNNTKNITQTTAENKKEKRVSPEKNPRLALEQTGFWNKKYYKLEYNPLYGYCYQHLFPAMDTSQEKDVISFHVKDLTLDPMVIFIVHKIAYNNDTYELSGTIDDKKHTLYIKVQDGNTINVRLGEYDINESYDLASGIAYSSFTNTYNHQEDPVFDLSVYDTCEEQDIAIISDISDKITDDKVQEQHGIDVKTENGLDCWGKWASIDDKTHIYYELDKQNLLFKDYSEKIFSGGRVRTNTINDMTYKNGIFYFNFEDKELIGHMCIPIDNQTSMWVLDDVNLGLFEKYE</sequence>
<reference evidence="2" key="1">
    <citation type="journal article" date="2021" name="PeerJ">
        <title>Extensive microbial diversity within the chicken gut microbiome revealed by metagenomics and culture.</title>
        <authorList>
            <person name="Gilroy R."/>
            <person name="Ravi A."/>
            <person name="Getino M."/>
            <person name="Pursley I."/>
            <person name="Horton D.L."/>
            <person name="Alikhan N.F."/>
            <person name="Baker D."/>
            <person name="Gharbi K."/>
            <person name="Hall N."/>
            <person name="Watson M."/>
            <person name="Adriaenssens E.M."/>
            <person name="Foster-Nyarko E."/>
            <person name="Jarju S."/>
            <person name="Secka A."/>
            <person name="Antonio M."/>
            <person name="Oren A."/>
            <person name="Chaudhuri R.R."/>
            <person name="La Ragione R."/>
            <person name="Hildebrand F."/>
            <person name="Pallen M.J."/>
        </authorList>
    </citation>
    <scope>NUCLEOTIDE SEQUENCE</scope>
    <source>
        <strain evidence="2">ChiW4-1371</strain>
    </source>
</reference>
<feature type="chain" id="PRO_5039594439" description="Lipoprotein" evidence="1">
    <location>
        <begin position="25"/>
        <end position="329"/>
    </location>
</feature>
<protein>
    <recommendedName>
        <fullName evidence="4">Lipoprotein</fullName>
    </recommendedName>
</protein>
<dbReference type="Proteomes" id="UP000824176">
    <property type="component" value="Unassembled WGS sequence"/>
</dbReference>
<name>A0A9D2KCV0_9BACT</name>
<comment type="caution">
    <text evidence="2">The sequence shown here is derived from an EMBL/GenBank/DDBJ whole genome shotgun (WGS) entry which is preliminary data.</text>
</comment>
<reference evidence="2" key="2">
    <citation type="submission" date="2021-04" db="EMBL/GenBank/DDBJ databases">
        <authorList>
            <person name="Gilroy R."/>
        </authorList>
    </citation>
    <scope>NUCLEOTIDE SEQUENCE</scope>
    <source>
        <strain evidence="2">ChiW4-1371</strain>
    </source>
</reference>